<name>A0ABV8UR61_9BACL</name>
<dbReference type="InterPro" id="IPR029787">
    <property type="entry name" value="Nucleotide_cyclase"/>
</dbReference>
<dbReference type="RefSeq" id="WP_378139428.1">
    <property type="nucleotide sequence ID" value="NZ_JBHSEF010000009.1"/>
</dbReference>
<dbReference type="SUPFAM" id="SSF55073">
    <property type="entry name" value="Nucleotide cyclase"/>
    <property type="match status" value="1"/>
</dbReference>
<dbReference type="CDD" id="cd00130">
    <property type="entry name" value="PAS"/>
    <property type="match status" value="1"/>
</dbReference>
<gene>
    <name evidence="6" type="ORF">ACFO0S_01480</name>
</gene>
<evidence type="ECO:0000313" key="7">
    <source>
        <dbReference type="Proteomes" id="UP001595733"/>
    </source>
</evidence>
<evidence type="ECO:0000256" key="2">
    <source>
        <dbReference type="SAM" id="Phobius"/>
    </source>
</evidence>
<dbReference type="Pfam" id="PF08447">
    <property type="entry name" value="PAS_3"/>
    <property type="match status" value="1"/>
</dbReference>
<feature type="transmembrane region" description="Helical" evidence="2">
    <location>
        <begin position="7"/>
        <end position="25"/>
    </location>
</feature>
<feature type="domain" description="EAL" evidence="4">
    <location>
        <begin position="376"/>
        <end position="626"/>
    </location>
</feature>
<dbReference type="InterPro" id="IPR000014">
    <property type="entry name" value="PAS"/>
</dbReference>
<dbReference type="Pfam" id="PF00990">
    <property type="entry name" value="GGDEF"/>
    <property type="match status" value="1"/>
</dbReference>
<dbReference type="InterPro" id="IPR000160">
    <property type="entry name" value="GGDEF_dom"/>
</dbReference>
<dbReference type="NCBIfam" id="TIGR00229">
    <property type="entry name" value="sensory_box"/>
    <property type="match status" value="1"/>
</dbReference>
<feature type="coiled-coil region" evidence="1">
    <location>
        <begin position="54"/>
        <end position="88"/>
    </location>
</feature>
<keyword evidence="2" id="KW-0812">Transmembrane</keyword>
<keyword evidence="7" id="KW-1185">Reference proteome</keyword>
<dbReference type="PROSITE" id="PS50887">
    <property type="entry name" value="GGDEF"/>
    <property type="match status" value="1"/>
</dbReference>
<comment type="caution">
    <text evidence="6">The sequence shown here is derived from an EMBL/GenBank/DDBJ whole genome shotgun (WGS) entry which is preliminary data.</text>
</comment>
<feature type="transmembrane region" description="Helical" evidence="2">
    <location>
        <begin position="31"/>
        <end position="51"/>
    </location>
</feature>
<dbReference type="InterPro" id="IPR052155">
    <property type="entry name" value="Biofilm_reg_signaling"/>
</dbReference>
<dbReference type="Gene3D" id="3.20.20.450">
    <property type="entry name" value="EAL domain"/>
    <property type="match status" value="1"/>
</dbReference>
<feature type="domain" description="GGDEF" evidence="5">
    <location>
        <begin position="235"/>
        <end position="367"/>
    </location>
</feature>
<dbReference type="Gene3D" id="3.30.450.20">
    <property type="entry name" value="PAS domain"/>
    <property type="match status" value="1"/>
</dbReference>
<dbReference type="InterPro" id="IPR013655">
    <property type="entry name" value="PAS_fold_3"/>
</dbReference>
<dbReference type="NCBIfam" id="TIGR00254">
    <property type="entry name" value="GGDEF"/>
    <property type="match status" value="1"/>
</dbReference>
<keyword evidence="1" id="KW-0175">Coiled coil</keyword>
<dbReference type="CDD" id="cd01948">
    <property type="entry name" value="EAL"/>
    <property type="match status" value="1"/>
</dbReference>
<dbReference type="SMART" id="SM00052">
    <property type="entry name" value="EAL"/>
    <property type="match status" value="1"/>
</dbReference>
<dbReference type="Proteomes" id="UP001595733">
    <property type="component" value="Unassembled WGS sequence"/>
</dbReference>
<dbReference type="PROSITE" id="PS50113">
    <property type="entry name" value="PAC"/>
    <property type="match status" value="1"/>
</dbReference>
<dbReference type="InterPro" id="IPR043128">
    <property type="entry name" value="Rev_trsase/Diguanyl_cyclase"/>
</dbReference>
<reference evidence="7" key="1">
    <citation type="journal article" date="2019" name="Int. J. Syst. Evol. Microbiol.">
        <title>The Global Catalogue of Microorganisms (GCM) 10K type strain sequencing project: providing services to taxonomists for standard genome sequencing and annotation.</title>
        <authorList>
            <consortium name="The Broad Institute Genomics Platform"/>
            <consortium name="The Broad Institute Genome Sequencing Center for Infectious Disease"/>
            <person name="Wu L."/>
            <person name="Ma J."/>
        </authorList>
    </citation>
    <scope>NUCLEOTIDE SEQUENCE [LARGE SCALE GENOMIC DNA]</scope>
    <source>
        <strain evidence="7">CCUG 50353</strain>
    </source>
</reference>
<dbReference type="InterPro" id="IPR001610">
    <property type="entry name" value="PAC"/>
</dbReference>
<evidence type="ECO:0000256" key="1">
    <source>
        <dbReference type="SAM" id="Coils"/>
    </source>
</evidence>
<organism evidence="6 7">
    <name type="scientific">Chryseomicrobium palamuruense</name>
    <dbReference type="NCBI Taxonomy" id="682973"/>
    <lineage>
        <taxon>Bacteria</taxon>
        <taxon>Bacillati</taxon>
        <taxon>Bacillota</taxon>
        <taxon>Bacilli</taxon>
        <taxon>Bacillales</taxon>
        <taxon>Caryophanaceae</taxon>
        <taxon>Chryseomicrobium</taxon>
    </lineage>
</organism>
<dbReference type="InterPro" id="IPR001633">
    <property type="entry name" value="EAL_dom"/>
</dbReference>
<dbReference type="SUPFAM" id="SSF141868">
    <property type="entry name" value="EAL domain-like"/>
    <property type="match status" value="1"/>
</dbReference>
<dbReference type="PANTHER" id="PTHR44757">
    <property type="entry name" value="DIGUANYLATE CYCLASE DGCP"/>
    <property type="match status" value="1"/>
</dbReference>
<dbReference type="Gene3D" id="3.30.70.270">
    <property type="match status" value="1"/>
</dbReference>
<dbReference type="SMART" id="SM00086">
    <property type="entry name" value="PAC"/>
    <property type="match status" value="1"/>
</dbReference>
<dbReference type="CDD" id="cd01949">
    <property type="entry name" value="GGDEF"/>
    <property type="match status" value="1"/>
</dbReference>
<keyword evidence="2" id="KW-0472">Membrane</keyword>
<dbReference type="SMART" id="SM00267">
    <property type="entry name" value="GGDEF"/>
    <property type="match status" value="1"/>
</dbReference>
<dbReference type="InterPro" id="IPR000700">
    <property type="entry name" value="PAS-assoc_C"/>
</dbReference>
<proteinExistence type="predicted"/>
<dbReference type="InterPro" id="IPR035965">
    <property type="entry name" value="PAS-like_dom_sf"/>
</dbReference>
<dbReference type="InterPro" id="IPR035919">
    <property type="entry name" value="EAL_sf"/>
</dbReference>
<dbReference type="SUPFAM" id="SSF55785">
    <property type="entry name" value="PYP-like sensor domain (PAS domain)"/>
    <property type="match status" value="1"/>
</dbReference>
<dbReference type="Pfam" id="PF00563">
    <property type="entry name" value="EAL"/>
    <property type="match status" value="1"/>
</dbReference>
<protein>
    <submittedName>
        <fullName evidence="6">EAL domain-containing protein</fullName>
    </submittedName>
</protein>
<keyword evidence="2" id="KW-1133">Transmembrane helix</keyword>
<sequence length="626" mass="71484">MKDSLSILGMALLVSVTAFFVGFLLHETISLNVFLWGVGGALLGGAIGWLLTTRKHLKEVIHHYKVEMNNVKRQINSANQELTALYNNTNAWMWSIDIEAERLHVSKGILALFQYTQEEVDADYQIFYTRAVESDKHLVKKHYEKLLSGEATKKEWRVYKKDGTIVHLSSAGEPIFGENGQVIRIVGVVVDLSKEVELAEAVNRIAMTDTLTQLPNQVHFNKRLEEMVEMGMEENPLAIFYFNVDRLKFINDMMGFEVGDELLILIAERLPMYFGHETLMARYGGDEFLVAYPYQDQEAMQLKVDQFLQSFRSPFLVDDEELFLTISAGAALYPKDAKTMNSLLSKANASLKRAKLKGKNNIQYYIRENEELQRRRLRLEHDLKRALEYQEFELYYQPKVSLVTRKVQGVEALIRWQHPILGEVSPGEFIPIAEDSGQIVSIGNWVLTEAVQQIHRWQVANTPMRIAINVSSAQLESPVFMENLERLMEEYKISSNLLGVELTEGMVQNLDSAIPVLFKLRQLGVTIYIDDFGTGYSSLAILNQLPIDFIKIDKSFVREVPHNAGQATLVKTIIEMGRNLGFQLVAEGVEREEQAEFLLQNGCTKAQGFYFSHPLPIHEFEKRYLA</sequence>
<dbReference type="EMBL" id="JBHSEF010000009">
    <property type="protein sequence ID" value="MFC4353735.1"/>
    <property type="molecule type" value="Genomic_DNA"/>
</dbReference>
<dbReference type="PANTHER" id="PTHR44757:SF2">
    <property type="entry name" value="BIOFILM ARCHITECTURE MAINTENANCE PROTEIN MBAA"/>
    <property type="match status" value="1"/>
</dbReference>
<dbReference type="PROSITE" id="PS50883">
    <property type="entry name" value="EAL"/>
    <property type="match status" value="1"/>
</dbReference>
<feature type="domain" description="PAC" evidence="3">
    <location>
        <begin position="152"/>
        <end position="204"/>
    </location>
</feature>
<feature type="coiled-coil region" evidence="1">
    <location>
        <begin position="362"/>
        <end position="389"/>
    </location>
</feature>
<evidence type="ECO:0000259" key="3">
    <source>
        <dbReference type="PROSITE" id="PS50113"/>
    </source>
</evidence>
<evidence type="ECO:0000313" key="6">
    <source>
        <dbReference type="EMBL" id="MFC4353735.1"/>
    </source>
</evidence>
<evidence type="ECO:0000259" key="5">
    <source>
        <dbReference type="PROSITE" id="PS50887"/>
    </source>
</evidence>
<accession>A0ABV8UR61</accession>
<evidence type="ECO:0000259" key="4">
    <source>
        <dbReference type="PROSITE" id="PS50883"/>
    </source>
</evidence>